<accession>A0ABP1RGF4</accession>
<protein>
    <recommendedName>
        <fullName evidence="3">F-box domain-containing protein</fullName>
    </recommendedName>
</protein>
<dbReference type="Proteomes" id="UP001642540">
    <property type="component" value="Unassembled WGS sequence"/>
</dbReference>
<proteinExistence type="predicted"/>
<dbReference type="EMBL" id="CAXLJM020000072">
    <property type="protein sequence ID" value="CAL8127521.1"/>
    <property type="molecule type" value="Genomic_DNA"/>
</dbReference>
<dbReference type="Gene3D" id="3.80.10.10">
    <property type="entry name" value="Ribonuclease Inhibitor"/>
    <property type="match status" value="1"/>
</dbReference>
<dbReference type="SUPFAM" id="SSF52047">
    <property type="entry name" value="RNI-like"/>
    <property type="match status" value="1"/>
</dbReference>
<dbReference type="InterPro" id="IPR032675">
    <property type="entry name" value="LRR_dom_sf"/>
</dbReference>
<evidence type="ECO:0008006" key="3">
    <source>
        <dbReference type="Google" id="ProtNLM"/>
    </source>
</evidence>
<keyword evidence="2" id="KW-1185">Reference proteome</keyword>
<reference evidence="1 2" key="1">
    <citation type="submission" date="2024-08" db="EMBL/GenBank/DDBJ databases">
        <authorList>
            <person name="Cucini C."/>
            <person name="Frati F."/>
        </authorList>
    </citation>
    <scope>NUCLEOTIDE SEQUENCE [LARGE SCALE GENOMIC DNA]</scope>
</reference>
<organism evidence="1 2">
    <name type="scientific">Orchesella dallaii</name>
    <dbReference type="NCBI Taxonomy" id="48710"/>
    <lineage>
        <taxon>Eukaryota</taxon>
        <taxon>Metazoa</taxon>
        <taxon>Ecdysozoa</taxon>
        <taxon>Arthropoda</taxon>
        <taxon>Hexapoda</taxon>
        <taxon>Collembola</taxon>
        <taxon>Entomobryomorpha</taxon>
        <taxon>Entomobryoidea</taxon>
        <taxon>Orchesellidae</taxon>
        <taxon>Orchesellinae</taxon>
        <taxon>Orchesella</taxon>
    </lineage>
</organism>
<evidence type="ECO:0000313" key="1">
    <source>
        <dbReference type="EMBL" id="CAL8127521.1"/>
    </source>
</evidence>
<comment type="caution">
    <text evidence="1">The sequence shown here is derived from an EMBL/GenBank/DDBJ whole genome shotgun (WGS) entry which is preliminary data.</text>
</comment>
<evidence type="ECO:0000313" key="2">
    <source>
        <dbReference type="Proteomes" id="UP001642540"/>
    </source>
</evidence>
<sequence length="581" mass="66141">MTSHPFIPQINLEHPWQSSIPLPDSTESEYWKLPELSITKGCLITGDLKVNSQMEMDLLLKRNNGRIRSRYDSSISLVPSLHHQHVLVRIGELVEVPICIEADCKNPPLSFGIWYCSEHVKSSIPSKKSKIPPQILTMILECAMRGTTIKELLCYRLVSSKWKETIDSLLEKSILAGQRKPIPRMGAGETYKNLPCVLAHVLMLQGKANPLPFNALRVDGSSQARTLKKIKLEEKEILMSLPHFLSTVGRNLTSFLLYDQDVDFNILVSMFGSMPLLKLLDLSFVRISTDMDIEFSSLRSPPLPLPKLPKLQTLRLSSHSKLSQKIRDTNEFFFTWLVASYADQLVTLNLCTEDPFPYLRQSDVVGCYDHMLCTSDSAFGNMRKLTVSDPSMDFLQLTIIPAIQELCFQNFDKERASEDPISLQDFTDFIDRCAATLEKLCLKLDWGVLVGRKFLPKEMIVLPRLKLLTICNPQFDNIIILKNFLTKFPALQELRLFSVNLHGGVWNTSLGGGIRREVARDRKYQLILDHRPGLSLFEAVVRDWIQEYGFWNICPELKLVVAVELGDANQCNVVRPFDTLM</sequence>
<gene>
    <name evidence="1" type="ORF">ODALV1_LOCUS21879</name>
</gene>
<name>A0ABP1RGF4_9HEXA</name>